<dbReference type="AlphaFoldDB" id="A0A832VXR1"/>
<dbReference type="CDD" id="cd17040">
    <property type="entry name" value="Ubl_MoaD_like"/>
    <property type="match status" value="1"/>
</dbReference>
<dbReference type="InterPro" id="IPR012675">
    <property type="entry name" value="Beta-grasp_dom_sf"/>
</dbReference>
<proteinExistence type="predicted"/>
<dbReference type="NCBIfam" id="NF041918">
    <property type="entry name" value="SAMP1"/>
    <property type="match status" value="1"/>
</dbReference>
<dbReference type="Gene3D" id="3.10.20.30">
    <property type="match status" value="1"/>
</dbReference>
<sequence length="91" mass="10154">MLRVKFTSVLAQLTGERRVKLDIEDITLRELIEHLSERYGASFAQRVINNEGLNEFVNVFVNGESVHHLAGLDTRLEDGDEVTFLPAVSGG</sequence>
<name>A0A832VXR1_9EURY</name>
<dbReference type="Pfam" id="PF02597">
    <property type="entry name" value="ThiS"/>
    <property type="match status" value="1"/>
</dbReference>
<dbReference type="NCBIfam" id="TIGR01687">
    <property type="entry name" value="moaD_arch"/>
    <property type="match status" value="1"/>
</dbReference>
<dbReference type="RefSeq" id="WP_169736246.1">
    <property type="nucleotide sequence ID" value="NZ_DUIH01000021.1"/>
</dbReference>
<reference evidence="1" key="1">
    <citation type="journal article" date="2020" name="bioRxiv">
        <title>A rank-normalized archaeal taxonomy based on genome phylogeny resolves widespread incomplete and uneven classifications.</title>
        <authorList>
            <person name="Rinke C."/>
            <person name="Chuvochina M."/>
            <person name="Mussig A.J."/>
            <person name="Chaumeil P.-A."/>
            <person name="Waite D.W."/>
            <person name="Whitman W.B."/>
            <person name="Parks D.H."/>
            <person name="Hugenholtz P."/>
        </authorList>
    </citation>
    <scope>NUCLEOTIDE SEQUENCE</scope>
    <source>
        <strain evidence="1">UBA12518</strain>
    </source>
</reference>
<dbReference type="SUPFAM" id="SSF54285">
    <property type="entry name" value="MoaD/ThiS"/>
    <property type="match status" value="1"/>
</dbReference>
<evidence type="ECO:0000313" key="2">
    <source>
        <dbReference type="Proteomes" id="UP000600363"/>
    </source>
</evidence>
<dbReference type="PANTHER" id="PTHR38031:SF1">
    <property type="entry name" value="SULFUR CARRIER PROTEIN CYSO"/>
    <property type="match status" value="1"/>
</dbReference>
<evidence type="ECO:0000313" key="1">
    <source>
        <dbReference type="EMBL" id="HIH70082.1"/>
    </source>
</evidence>
<dbReference type="PANTHER" id="PTHR38031">
    <property type="entry name" value="SULFUR CARRIER PROTEIN SLR0821-RELATED"/>
    <property type="match status" value="1"/>
</dbReference>
<protein>
    <submittedName>
        <fullName evidence="1">MoaD/ThiS family protein</fullName>
    </submittedName>
</protein>
<accession>A0A832VXR1</accession>
<dbReference type="EMBL" id="DUIH01000021">
    <property type="protein sequence ID" value="HIH70082.1"/>
    <property type="molecule type" value="Genomic_DNA"/>
</dbReference>
<dbReference type="InterPro" id="IPR016155">
    <property type="entry name" value="Mopterin_synth/thiamin_S_b"/>
</dbReference>
<dbReference type="InterPro" id="IPR010038">
    <property type="entry name" value="MoaD_arc-typ"/>
</dbReference>
<dbReference type="InterPro" id="IPR054834">
    <property type="entry name" value="SAMP1_3"/>
</dbReference>
<organism evidence="1 2">
    <name type="scientific">Methermicoccus shengliensis</name>
    <dbReference type="NCBI Taxonomy" id="660064"/>
    <lineage>
        <taxon>Archaea</taxon>
        <taxon>Methanobacteriati</taxon>
        <taxon>Methanobacteriota</taxon>
        <taxon>Stenosarchaea group</taxon>
        <taxon>Methanomicrobia</taxon>
        <taxon>Methanosarcinales</taxon>
        <taxon>Methermicoccaceae</taxon>
        <taxon>Methermicoccus</taxon>
    </lineage>
</organism>
<gene>
    <name evidence="1" type="ORF">HA299_05685</name>
</gene>
<dbReference type="InterPro" id="IPR052045">
    <property type="entry name" value="Sulfur_Carrier/Prot_Modifier"/>
</dbReference>
<dbReference type="InterPro" id="IPR003749">
    <property type="entry name" value="ThiS/MoaD-like"/>
</dbReference>
<dbReference type="Proteomes" id="UP000600363">
    <property type="component" value="Unassembled WGS sequence"/>
</dbReference>
<comment type="caution">
    <text evidence="1">The sequence shown here is derived from an EMBL/GenBank/DDBJ whole genome shotgun (WGS) entry which is preliminary data.</text>
</comment>